<dbReference type="GO" id="GO:0046983">
    <property type="term" value="F:protein dimerization activity"/>
    <property type="evidence" value="ECO:0007669"/>
    <property type="project" value="InterPro"/>
</dbReference>
<name>A0AAV7JEK9_9METZ</name>
<dbReference type="Proteomes" id="UP001165289">
    <property type="component" value="Unassembled WGS sequence"/>
</dbReference>
<sequence length="323" mass="38165">MKFNKLSPLLPKLDFSRVEMSTFKTENIPYAGHNIPPPPLVPKLPMARFPNELIFPVLYQHQQDSTTMALSQAVMEGLWPECEKREDEKISLRKQNLRKLSGRAPYVRHRCKCKYLNLEATKHLHRATRCNAELCKMLTGFREQKNWKERMRVAGLKDHQKELKYVLETSGIKPRQGRWTEHAILTTAAEFLQSLQREISTRKGNEYVESLKPFRDYNEDNIPGKKIKKNPNCFLRFSVKMRNTFKEVLTSYLFNSEHEREDMVVDNRLVTKLISRTWSQAPKCRKSEDKWVQMKREEIRYWIDLAGKLAPELIENEFATESY</sequence>
<accession>A0AAV7JEK9</accession>
<dbReference type="AlphaFoldDB" id="A0AAV7JEK9"/>
<gene>
    <name evidence="1" type="ORF">LOD99_12209</name>
</gene>
<protein>
    <recommendedName>
        <fullName evidence="3">HMG box domain-containing protein</fullName>
    </recommendedName>
</protein>
<organism evidence="1 2">
    <name type="scientific">Oopsacas minuta</name>
    <dbReference type="NCBI Taxonomy" id="111878"/>
    <lineage>
        <taxon>Eukaryota</taxon>
        <taxon>Metazoa</taxon>
        <taxon>Porifera</taxon>
        <taxon>Hexactinellida</taxon>
        <taxon>Hexasterophora</taxon>
        <taxon>Lyssacinosida</taxon>
        <taxon>Leucopsacidae</taxon>
        <taxon>Oopsacas</taxon>
    </lineage>
</organism>
<proteinExistence type="predicted"/>
<dbReference type="InterPro" id="IPR036638">
    <property type="entry name" value="HLH_DNA-bd_sf"/>
</dbReference>
<comment type="caution">
    <text evidence="1">The sequence shown here is derived from an EMBL/GenBank/DDBJ whole genome shotgun (WGS) entry which is preliminary data.</text>
</comment>
<dbReference type="EMBL" id="JAKMXF010000343">
    <property type="protein sequence ID" value="KAI6647212.1"/>
    <property type="molecule type" value="Genomic_DNA"/>
</dbReference>
<evidence type="ECO:0000313" key="1">
    <source>
        <dbReference type="EMBL" id="KAI6647212.1"/>
    </source>
</evidence>
<keyword evidence="2" id="KW-1185">Reference proteome</keyword>
<evidence type="ECO:0008006" key="3">
    <source>
        <dbReference type="Google" id="ProtNLM"/>
    </source>
</evidence>
<dbReference type="SUPFAM" id="SSF47459">
    <property type="entry name" value="HLH, helix-loop-helix DNA-binding domain"/>
    <property type="match status" value="1"/>
</dbReference>
<reference evidence="1 2" key="1">
    <citation type="journal article" date="2023" name="BMC Biol.">
        <title>The compact genome of the sponge Oopsacas minuta (Hexactinellida) is lacking key metazoan core genes.</title>
        <authorList>
            <person name="Santini S."/>
            <person name="Schenkelaars Q."/>
            <person name="Jourda C."/>
            <person name="Duchesne M."/>
            <person name="Belahbib H."/>
            <person name="Rocher C."/>
            <person name="Selva M."/>
            <person name="Riesgo A."/>
            <person name="Vervoort M."/>
            <person name="Leys S.P."/>
            <person name="Kodjabachian L."/>
            <person name="Le Bivic A."/>
            <person name="Borchiellini C."/>
            <person name="Claverie J.M."/>
            <person name="Renard E."/>
        </authorList>
    </citation>
    <scope>NUCLEOTIDE SEQUENCE [LARGE SCALE GENOMIC DNA]</scope>
    <source>
        <strain evidence="1">SPO-2</strain>
    </source>
</reference>
<evidence type="ECO:0000313" key="2">
    <source>
        <dbReference type="Proteomes" id="UP001165289"/>
    </source>
</evidence>